<evidence type="ECO:0000256" key="1">
    <source>
        <dbReference type="ARBA" id="ARBA00010582"/>
    </source>
</evidence>
<evidence type="ECO:0000313" key="4">
    <source>
        <dbReference type="Proteomes" id="UP000188354"/>
    </source>
</evidence>
<dbReference type="PANTHER" id="PTHR23201:SF12">
    <property type="entry name" value="OS05G0432200 PROTEIN"/>
    <property type="match status" value="1"/>
</dbReference>
<keyword evidence="2" id="KW-0732">Signal</keyword>
<name>A0A394D9Y4_LUPAN</name>
<evidence type="ECO:0000313" key="3">
    <source>
        <dbReference type="EMBL" id="OIW20310.1"/>
    </source>
</evidence>
<comment type="caution">
    <text evidence="3">The sequence shown here is derived from an EMBL/GenBank/DDBJ whole genome shotgun (WGS) entry which is preliminary data.</text>
</comment>
<feature type="chain" id="PRO_5017378745" evidence="2">
    <location>
        <begin position="26"/>
        <end position="99"/>
    </location>
</feature>
<comment type="similarity">
    <text evidence="1">Belongs to the GASA family.</text>
</comment>
<accession>A0A394D9Y4</accession>
<proteinExistence type="inferred from homology"/>
<organism evidence="3 4">
    <name type="scientific">Lupinus angustifolius</name>
    <name type="common">Narrow-leaved blue lupine</name>
    <dbReference type="NCBI Taxonomy" id="3871"/>
    <lineage>
        <taxon>Eukaryota</taxon>
        <taxon>Viridiplantae</taxon>
        <taxon>Streptophyta</taxon>
        <taxon>Embryophyta</taxon>
        <taxon>Tracheophyta</taxon>
        <taxon>Spermatophyta</taxon>
        <taxon>Magnoliopsida</taxon>
        <taxon>eudicotyledons</taxon>
        <taxon>Gunneridae</taxon>
        <taxon>Pentapetalae</taxon>
        <taxon>rosids</taxon>
        <taxon>fabids</taxon>
        <taxon>Fabales</taxon>
        <taxon>Fabaceae</taxon>
        <taxon>Papilionoideae</taxon>
        <taxon>50 kb inversion clade</taxon>
        <taxon>genistoids sensu lato</taxon>
        <taxon>core genistoids</taxon>
        <taxon>Genisteae</taxon>
        <taxon>Lupinus</taxon>
    </lineage>
</organism>
<feature type="signal peptide" evidence="2">
    <location>
        <begin position="1"/>
        <end position="25"/>
    </location>
</feature>
<dbReference type="Gramene" id="OIW20310">
    <property type="protein sequence ID" value="OIW20310"/>
    <property type="gene ID" value="TanjilG_08284"/>
</dbReference>
<dbReference type="STRING" id="3871.A0A394D9Y4"/>
<gene>
    <name evidence="3" type="ORF">TanjilG_08284</name>
</gene>
<sequence length="99" mass="10831">MAFTRCTLILTILCFILIQELEINGGNQPIMVAADDKIDCAGKCSYRCSKSPPDADCPFLCDNCCKVCNCVPSGTAGNNRNECPCYEKLANYFGKPYCP</sequence>
<dbReference type="KEGG" id="lang:109338091"/>
<evidence type="ECO:0000256" key="2">
    <source>
        <dbReference type="SAM" id="SignalP"/>
    </source>
</evidence>
<keyword evidence="4" id="KW-1185">Reference proteome</keyword>
<dbReference type="Proteomes" id="UP000188354">
    <property type="component" value="Unassembled WGS sequence"/>
</dbReference>
<dbReference type="InterPro" id="IPR003854">
    <property type="entry name" value="GASA"/>
</dbReference>
<dbReference type="AlphaFoldDB" id="A0A394D9Y4"/>
<dbReference type="EMBL" id="MLAU01007465">
    <property type="protein sequence ID" value="OIW20310.1"/>
    <property type="molecule type" value="Genomic_DNA"/>
</dbReference>
<protein>
    <submittedName>
        <fullName evidence="3">Uncharacterized protein</fullName>
    </submittedName>
</protein>
<reference evidence="3 4" key="1">
    <citation type="journal article" date="2017" name="Plant Biotechnol. J.">
        <title>A comprehensive draft genome sequence for lupin (Lupinus angustifolius), an emerging health food: insights into plant-microbe interactions and legume evolution.</title>
        <authorList>
            <person name="Hane J.K."/>
            <person name="Ming Y."/>
            <person name="Kamphuis L.G."/>
            <person name="Nelson M.N."/>
            <person name="Garg G."/>
            <person name="Atkins C.A."/>
            <person name="Bayer P.E."/>
            <person name="Bravo A."/>
            <person name="Bringans S."/>
            <person name="Cannon S."/>
            <person name="Edwards D."/>
            <person name="Foley R."/>
            <person name="Gao L.L."/>
            <person name="Harrison M.J."/>
            <person name="Huang W."/>
            <person name="Hurgobin B."/>
            <person name="Li S."/>
            <person name="Liu C.W."/>
            <person name="McGrath A."/>
            <person name="Morahan G."/>
            <person name="Murray J."/>
            <person name="Weller J."/>
            <person name="Jian J."/>
            <person name="Singh K.B."/>
        </authorList>
    </citation>
    <scope>NUCLEOTIDE SEQUENCE [LARGE SCALE GENOMIC DNA]</scope>
    <source>
        <strain evidence="4">cv. Tanjil</strain>
        <tissue evidence="3">Whole plant</tissue>
    </source>
</reference>
<dbReference type="PANTHER" id="PTHR23201">
    <property type="entry name" value="EXTENSIN, PROLINE-RICH PROTEIN"/>
    <property type="match status" value="1"/>
</dbReference>
<dbReference type="Pfam" id="PF02704">
    <property type="entry name" value="GASA"/>
    <property type="match status" value="1"/>
</dbReference>
<dbReference type="OrthoDB" id="625265at2759"/>